<feature type="transmembrane region" description="Helical" evidence="7">
    <location>
        <begin position="241"/>
        <end position="262"/>
    </location>
</feature>
<gene>
    <name evidence="9" type="ORF">Q3C12_24240</name>
</gene>
<reference evidence="9" key="1">
    <citation type="submission" date="2023-07" db="EMBL/GenBank/DDBJ databases">
        <authorList>
            <person name="Aktuganov G."/>
            <person name="Boyko T."/>
            <person name="Delegan Y."/>
            <person name="Galimzianova N."/>
            <person name="Gilvanova E."/>
            <person name="Korobov V."/>
            <person name="Kuzmina L."/>
            <person name="Melentiev A."/>
            <person name="Milman P."/>
            <person name="Ryabova A."/>
            <person name="Stupak E."/>
            <person name="Yasakov T."/>
            <person name="Zharikova N."/>
            <person name="Zhurenko E."/>
        </authorList>
    </citation>
    <scope>NUCLEOTIDE SEQUENCE</scope>
    <source>
        <strain evidence="9">IB-739</strain>
    </source>
</reference>
<comment type="similarity">
    <text evidence="7">Belongs to the binding-protein-dependent transport system permease family.</text>
</comment>
<feature type="transmembrane region" description="Helical" evidence="7">
    <location>
        <begin position="106"/>
        <end position="127"/>
    </location>
</feature>
<dbReference type="InterPro" id="IPR035906">
    <property type="entry name" value="MetI-like_sf"/>
</dbReference>
<organism evidence="9 10">
    <name type="scientific">Paenibacillus ehimensis</name>
    <dbReference type="NCBI Taxonomy" id="79264"/>
    <lineage>
        <taxon>Bacteria</taxon>
        <taxon>Bacillati</taxon>
        <taxon>Bacillota</taxon>
        <taxon>Bacilli</taxon>
        <taxon>Bacillales</taxon>
        <taxon>Paenibacillaceae</taxon>
        <taxon>Paenibacillus</taxon>
    </lineage>
</organism>
<feature type="transmembrane region" description="Helical" evidence="7">
    <location>
        <begin position="9"/>
        <end position="30"/>
    </location>
</feature>
<evidence type="ECO:0000313" key="9">
    <source>
        <dbReference type="EMBL" id="MDO3680126.1"/>
    </source>
</evidence>
<dbReference type="RefSeq" id="WP_302880382.1">
    <property type="nucleotide sequence ID" value="NZ_JAUMKJ010000036.1"/>
</dbReference>
<dbReference type="SUPFAM" id="SSF161098">
    <property type="entry name" value="MetI-like"/>
    <property type="match status" value="1"/>
</dbReference>
<feature type="transmembrane region" description="Helical" evidence="7">
    <location>
        <begin position="70"/>
        <end position="94"/>
    </location>
</feature>
<keyword evidence="6 7" id="KW-0472">Membrane</keyword>
<keyword evidence="2 7" id="KW-0813">Transport</keyword>
<dbReference type="Gene3D" id="1.10.3720.10">
    <property type="entry name" value="MetI-like"/>
    <property type="match status" value="1"/>
</dbReference>
<keyword evidence="4 7" id="KW-0812">Transmembrane</keyword>
<feature type="transmembrane region" description="Helical" evidence="7">
    <location>
        <begin position="139"/>
        <end position="162"/>
    </location>
</feature>
<dbReference type="PANTHER" id="PTHR43744:SF8">
    <property type="entry name" value="SN-GLYCEROL-3-PHOSPHATE TRANSPORT SYSTEM PERMEASE PROTEIN UGPE"/>
    <property type="match status" value="1"/>
</dbReference>
<evidence type="ECO:0000256" key="7">
    <source>
        <dbReference type="RuleBase" id="RU363032"/>
    </source>
</evidence>
<evidence type="ECO:0000256" key="4">
    <source>
        <dbReference type="ARBA" id="ARBA00022692"/>
    </source>
</evidence>
<evidence type="ECO:0000259" key="8">
    <source>
        <dbReference type="PROSITE" id="PS50928"/>
    </source>
</evidence>
<dbReference type="EMBL" id="JAUMKJ010000036">
    <property type="protein sequence ID" value="MDO3680126.1"/>
    <property type="molecule type" value="Genomic_DNA"/>
</dbReference>
<dbReference type="PANTHER" id="PTHR43744">
    <property type="entry name" value="ABC TRANSPORTER PERMEASE PROTEIN MG189-RELATED-RELATED"/>
    <property type="match status" value="1"/>
</dbReference>
<feature type="domain" description="ABC transmembrane type-1" evidence="8">
    <location>
        <begin position="71"/>
        <end position="262"/>
    </location>
</feature>
<dbReference type="Pfam" id="PF00528">
    <property type="entry name" value="BPD_transp_1"/>
    <property type="match status" value="1"/>
</dbReference>
<keyword evidence="3" id="KW-1003">Cell membrane</keyword>
<evidence type="ECO:0000256" key="1">
    <source>
        <dbReference type="ARBA" id="ARBA00004651"/>
    </source>
</evidence>
<accession>A0ABT8VGK8</accession>
<evidence type="ECO:0000256" key="2">
    <source>
        <dbReference type="ARBA" id="ARBA00022448"/>
    </source>
</evidence>
<protein>
    <submittedName>
        <fullName evidence="9">Carbohydrate ABC transporter permease</fullName>
    </submittedName>
</protein>
<sequence>MHRTIKSRIFFWLLLAFFVLYALSVIYPILWMMMNGFKNNQEFFANSWILPKQWKFSNFQVAWESGVGRYFFNSVFVTTVSVLLAVLISTLAAYAISRFQFKGRHVIFLIILSGLMMAPQASIVSLYQILKLLHLYNTYWGLIIPYAAFQIPFSVFLIRSYFLSIPRDVEEATFLDGGNSWKLLWSVIIPMSRPIIVSAALLATIVIWNEFMFAITFLENGNQWTIPVGILNLKGRLTAGFGMQLAALSMAALPMIIVFILFQRQFVRGLSAGSVKG</sequence>
<comment type="caution">
    <text evidence="9">The sequence shown here is derived from an EMBL/GenBank/DDBJ whole genome shotgun (WGS) entry which is preliminary data.</text>
</comment>
<dbReference type="PROSITE" id="PS50928">
    <property type="entry name" value="ABC_TM1"/>
    <property type="match status" value="1"/>
</dbReference>
<keyword evidence="10" id="KW-1185">Reference proteome</keyword>
<dbReference type="Proteomes" id="UP001168883">
    <property type="component" value="Unassembled WGS sequence"/>
</dbReference>
<evidence type="ECO:0000256" key="5">
    <source>
        <dbReference type="ARBA" id="ARBA00022989"/>
    </source>
</evidence>
<evidence type="ECO:0000256" key="6">
    <source>
        <dbReference type="ARBA" id="ARBA00023136"/>
    </source>
</evidence>
<name>A0ABT8VGK8_9BACL</name>
<feature type="transmembrane region" description="Helical" evidence="7">
    <location>
        <begin position="183"/>
        <end position="208"/>
    </location>
</feature>
<dbReference type="InterPro" id="IPR000515">
    <property type="entry name" value="MetI-like"/>
</dbReference>
<keyword evidence="5 7" id="KW-1133">Transmembrane helix</keyword>
<proteinExistence type="inferred from homology"/>
<evidence type="ECO:0000313" key="10">
    <source>
        <dbReference type="Proteomes" id="UP001168883"/>
    </source>
</evidence>
<dbReference type="CDD" id="cd06261">
    <property type="entry name" value="TM_PBP2"/>
    <property type="match status" value="1"/>
</dbReference>
<comment type="subcellular location">
    <subcellularLocation>
        <location evidence="1 7">Cell membrane</location>
        <topology evidence="1 7">Multi-pass membrane protein</topology>
    </subcellularLocation>
</comment>
<evidence type="ECO:0000256" key="3">
    <source>
        <dbReference type="ARBA" id="ARBA00022475"/>
    </source>
</evidence>